<feature type="domain" description="Fumarylacetoacetase-like C-terminal" evidence="2">
    <location>
        <begin position="2"/>
        <end position="194"/>
    </location>
</feature>
<evidence type="ECO:0000313" key="4">
    <source>
        <dbReference type="Proteomes" id="UP001193389"/>
    </source>
</evidence>
<proteinExistence type="predicted"/>
<name>A0A5K7SEX3_9BACT</name>
<dbReference type="GO" id="GO:0018773">
    <property type="term" value="F:acetylpyruvate hydrolase activity"/>
    <property type="evidence" value="ECO:0007669"/>
    <property type="project" value="TreeGrafter"/>
</dbReference>
<sequence length="204" mass="23025">MKIICVGRNYVAHAKELNNEVPAEPVLFMKPDSALLRNNDPFYIPDWSNDVHHEVELIVKICKLGKNIEKKFASRYYKEVGLGIDFTARDLQNALKDKGLPWEKSKAFDHSAVICSEFVSVDSLPDRNAINFRLDINGNTVQEGNSALMIFPIDDIIAHVSKYFTLKIGDLIYTGTTAGVGKVNIGDRLEGYLEGTKKFDFWIK</sequence>
<dbReference type="PANTHER" id="PTHR11820">
    <property type="entry name" value="ACYLPYRUVASE"/>
    <property type="match status" value="1"/>
</dbReference>
<gene>
    <name evidence="3" type="ORF">AQPE_4220</name>
</gene>
<dbReference type="KEGG" id="anf:AQPE_4220"/>
<dbReference type="PANTHER" id="PTHR11820:SF7">
    <property type="entry name" value="ACYLPYRUVASE FAHD1, MITOCHONDRIAL"/>
    <property type="match status" value="1"/>
</dbReference>
<keyword evidence="1" id="KW-0479">Metal-binding</keyword>
<accession>A0A5K7SEX3</accession>
<protein>
    <submittedName>
        <fullName evidence="3">Fumarylacetoacetate hydrolase family protein</fullName>
    </submittedName>
</protein>
<dbReference type="Pfam" id="PF01557">
    <property type="entry name" value="FAA_hydrolase"/>
    <property type="match status" value="1"/>
</dbReference>
<dbReference type="EMBL" id="AP018694">
    <property type="protein sequence ID" value="BBE20029.1"/>
    <property type="molecule type" value="Genomic_DNA"/>
</dbReference>
<evidence type="ECO:0000259" key="2">
    <source>
        <dbReference type="Pfam" id="PF01557"/>
    </source>
</evidence>
<evidence type="ECO:0000313" key="3">
    <source>
        <dbReference type="EMBL" id="BBE20029.1"/>
    </source>
</evidence>
<reference evidence="3" key="1">
    <citation type="journal article" date="2020" name="Int. J. Syst. Evol. Microbiol.">
        <title>Aquipluma nitroreducens gen. nov. sp. nov., a novel facultatively anaerobic bacterium isolated from a freshwater lake.</title>
        <authorList>
            <person name="Watanabe M."/>
            <person name="Kojima H."/>
            <person name="Fukui M."/>
        </authorList>
    </citation>
    <scope>NUCLEOTIDE SEQUENCE</scope>
    <source>
        <strain evidence="3">MeG22</strain>
    </source>
</reference>
<dbReference type="Proteomes" id="UP001193389">
    <property type="component" value="Chromosome"/>
</dbReference>
<keyword evidence="4" id="KW-1185">Reference proteome</keyword>
<dbReference type="AlphaFoldDB" id="A0A5K7SEX3"/>
<organism evidence="3 4">
    <name type="scientific">Aquipluma nitroreducens</name>
    <dbReference type="NCBI Taxonomy" id="2010828"/>
    <lineage>
        <taxon>Bacteria</taxon>
        <taxon>Pseudomonadati</taxon>
        <taxon>Bacteroidota</taxon>
        <taxon>Bacteroidia</taxon>
        <taxon>Marinilabiliales</taxon>
        <taxon>Prolixibacteraceae</taxon>
        <taxon>Aquipluma</taxon>
    </lineage>
</organism>
<dbReference type="Gene3D" id="3.90.850.10">
    <property type="entry name" value="Fumarylacetoacetase-like, C-terminal domain"/>
    <property type="match status" value="1"/>
</dbReference>
<dbReference type="InterPro" id="IPR036663">
    <property type="entry name" value="Fumarylacetoacetase_C_sf"/>
</dbReference>
<dbReference type="GO" id="GO:0046872">
    <property type="term" value="F:metal ion binding"/>
    <property type="evidence" value="ECO:0007669"/>
    <property type="project" value="UniProtKB-KW"/>
</dbReference>
<evidence type="ECO:0000256" key="1">
    <source>
        <dbReference type="ARBA" id="ARBA00022723"/>
    </source>
</evidence>
<dbReference type="InterPro" id="IPR011234">
    <property type="entry name" value="Fumarylacetoacetase-like_C"/>
</dbReference>
<dbReference type="SUPFAM" id="SSF56529">
    <property type="entry name" value="FAH"/>
    <property type="match status" value="1"/>
</dbReference>
<dbReference type="RefSeq" id="WP_318348227.1">
    <property type="nucleotide sequence ID" value="NZ_AP018694.1"/>
</dbReference>
<keyword evidence="3" id="KW-0378">Hydrolase</keyword>